<evidence type="ECO:0000256" key="1">
    <source>
        <dbReference type="ARBA" id="ARBA00023015"/>
    </source>
</evidence>
<gene>
    <name evidence="5" type="ORF">NRE15_08620</name>
</gene>
<dbReference type="SMART" id="SM00418">
    <property type="entry name" value="HTH_ARSR"/>
    <property type="match status" value="1"/>
</dbReference>
<keyword evidence="1" id="KW-0805">Transcription regulation</keyword>
<dbReference type="Gene3D" id="1.10.10.10">
    <property type="entry name" value="Winged helix-like DNA-binding domain superfamily/Winged helix DNA-binding domain"/>
    <property type="match status" value="1"/>
</dbReference>
<dbReference type="CDD" id="cd00090">
    <property type="entry name" value="HTH_ARSR"/>
    <property type="match status" value="1"/>
</dbReference>
<dbReference type="InterPro" id="IPR011991">
    <property type="entry name" value="ArsR-like_HTH"/>
</dbReference>
<evidence type="ECO:0000259" key="4">
    <source>
        <dbReference type="PROSITE" id="PS50987"/>
    </source>
</evidence>
<evidence type="ECO:0000256" key="2">
    <source>
        <dbReference type="ARBA" id="ARBA00023125"/>
    </source>
</evidence>
<keyword evidence="6" id="KW-1185">Reference proteome</keyword>
<keyword evidence="3" id="KW-0804">Transcription</keyword>
<dbReference type="PANTHER" id="PTHR43132">
    <property type="entry name" value="ARSENICAL RESISTANCE OPERON REPRESSOR ARSR-RELATED"/>
    <property type="match status" value="1"/>
</dbReference>
<dbReference type="PRINTS" id="PR00778">
    <property type="entry name" value="HTHARSR"/>
</dbReference>
<sequence>MTEYECLNDEQIEEQRVEVDLVLDNQLVEQKANIFKVLGDLNRVKIVELLMNYDRLCVYEISQFIGASVATTSHHLITLRKNNIITSEKIGKRVIYSLENEKISILFETANGLKLKCDKADQLASNA</sequence>
<dbReference type="PROSITE" id="PS50987">
    <property type="entry name" value="HTH_ARSR_2"/>
    <property type="match status" value="1"/>
</dbReference>
<dbReference type="InterPro" id="IPR001845">
    <property type="entry name" value="HTH_ArsR_DNA-bd_dom"/>
</dbReference>
<feature type="domain" description="HTH arsR-type" evidence="4">
    <location>
        <begin position="23"/>
        <end position="118"/>
    </location>
</feature>
<protein>
    <submittedName>
        <fullName evidence="5">Metalloregulator ArsR/SmtB family transcription factor</fullName>
    </submittedName>
</protein>
<evidence type="ECO:0000313" key="6">
    <source>
        <dbReference type="Proteomes" id="UP001315967"/>
    </source>
</evidence>
<dbReference type="SUPFAM" id="SSF46785">
    <property type="entry name" value="Winged helix' DNA-binding domain"/>
    <property type="match status" value="1"/>
</dbReference>
<dbReference type="InterPro" id="IPR051011">
    <property type="entry name" value="Metal_resp_trans_reg"/>
</dbReference>
<dbReference type="InterPro" id="IPR036388">
    <property type="entry name" value="WH-like_DNA-bd_sf"/>
</dbReference>
<accession>A0ABY5P2N1</accession>
<dbReference type="Pfam" id="PF01022">
    <property type="entry name" value="HTH_5"/>
    <property type="match status" value="1"/>
</dbReference>
<proteinExistence type="predicted"/>
<evidence type="ECO:0000256" key="3">
    <source>
        <dbReference type="ARBA" id="ARBA00023163"/>
    </source>
</evidence>
<dbReference type="EMBL" id="CP102453">
    <property type="protein sequence ID" value="UUX32978.1"/>
    <property type="molecule type" value="Genomic_DNA"/>
</dbReference>
<organism evidence="5 6">
    <name type="scientific">Fundicoccus culcitae</name>
    <dbReference type="NCBI Taxonomy" id="2969821"/>
    <lineage>
        <taxon>Bacteria</taxon>
        <taxon>Bacillati</taxon>
        <taxon>Bacillota</taxon>
        <taxon>Bacilli</taxon>
        <taxon>Lactobacillales</taxon>
        <taxon>Aerococcaceae</taxon>
        <taxon>Fundicoccus</taxon>
    </lineage>
</organism>
<keyword evidence="2" id="KW-0238">DNA-binding</keyword>
<name>A0ABY5P2N1_9LACT</name>
<evidence type="ECO:0000313" key="5">
    <source>
        <dbReference type="EMBL" id="UUX32978.1"/>
    </source>
</evidence>
<dbReference type="NCBIfam" id="NF033788">
    <property type="entry name" value="HTH_metalloreg"/>
    <property type="match status" value="1"/>
</dbReference>
<dbReference type="PANTHER" id="PTHR43132:SF2">
    <property type="entry name" value="ARSENICAL RESISTANCE OPERON REPRESSOR ARSR-RELATED"/>
    <property type="match status" value="1"/>
</dbReference>
<dbReference type="RefSeq" id="WP_313792478.1">
    <property type="nucleotide sequence ID" value="NZ_CP102453.1"/>
</dbReference>
<dbReference type="Proteomes" id="UP001315967">
    <property type="component" value="Chromosome"/>
</dbReference>
<reference evidence="5 6" key="1">
    <citation type="submission" date="2022-08" db="EMBL/GenBank/DDBJ databases">
        <title>Aerococcaceae sp. nov isolated from spoiled eye mask.</title>
        <authorList>
            <person name="Zhou G."/>
            <person name="Xie X.-B."/>
            <person name="Shi Q.-S."/>
            <person name="Wang Y.-S."/>
            <person name="Wen X."/>
            <person name="Peng H."/>
            <person name="Yang X.-J."/>
            <person name="Tao H.-B."/>
            <person name="Huang X.-M."/>
        </authorList>
    </citation>
    <scope>NUCLEOTIDE SEQUENCE [LARGE SCALE GENOMIC DNA]</scope>
    <source>
        <strain evidence="6">DM20194951</strain>
    </source>
</reference>
<dbReference type="InterPro" id="IPR036390">
    <property type="entry name" value="WH_DNA-bd_sf"/>
</dbReference>